<dbReference type="Pfam" id="PF02687">
    <property type="entry name" value="FtsX"/>
    <property type="match status" value="2"/>
</dbReference>
<accession>A0A1I0ZLX6</accession>
<feature type="transmembrane region" description="Helical" evidence="6">
    <location>
        <begin position="389"/>
        <end position="415"/>
    </location>
</feature>
<sequence>MLKNYFKILIRNTRKNPLYMFINVFGLAVGMAVSILIFLFVQHELSYDKYHANADRIYRVSRAWFNPDGAISLHLGHTAPPFGPLIKSDFGADVETVGRFFRFDPLIKYEDKAFEEENFYFADPEVFDIFSFKMVEGEAKDALANSDGMIITETMSKKYFGEDNPIGKELELNIAGQDATFQVRGLMEDMPGNSHFHADFLASMAPVVAFYGGQDAFMSNYGGNNFSTYALLNEGVDYKALEAKLPTLIDKYMGETQSGVPMSKGTKLFLWPMTDVHLYSNLDSEMEANGNIDYVYIYLAVALFILLIACINFMNLSTARSSMRSMEVGLRKVMGADKGRLIRQFMGESFMMTIISMVFALVLVYLFLPTFSNFTEKELSLNFLNNPEYIVGLTGLVVLVGLVSGSYPALFLSGFSPAKVLKGAFKAGKGHEQFRSVLVVGQFAISVVLIVAVLVVVRQLDFMQSKDLGFEKEDIVVLPSSPAIQENYLILKDRLERHQGIKSVSISSRVPSGRLLDNQGSSAEIDGEMTQLNVRIADIEVGHNFLKTYGIPVVAGRDFDFNLASDSTEAFILNEAAIQEIGWSSSEEAIGKKFYYGARKGYVTGVMKNFHFESLHQPIVPIVFMIPEDRYNRISLKVDAENKEQTLAYLKEEWAALRPDFPFEPLFVDEGFNRQYEAEERVKTIFTFFSGLAVIISILGLFGLTTFATQQRTREIGIRKVMGAETANILVLLGKDFLKLVMIGFLIAIPISWFGMSSWLNDFAYKIGISWTVFLWAGLIAGAIAAITVMSQSLKAAWEDPVKSIKSE</sequence>
<dbReference type="InterPro" id="IPR050250">
    <property type="entry name" value="Macrolide_Exporter_MacB"/>
</dbReference>
<dbReference type="GO" id="GO:0022857">
    <property type="term" value="F:transmembrane transporter activity"/>
    <property type="evidence" value="ECO:0007669"/>
    <property type="project" value="TreeGrafter"/>
</dbReference>
<keyword evidence="2" id="KW-1003">Cell membrane</keyword>
<feature type="transmembrane region" description="Helical" evidence="6">
    <location>
        <begin position="21"/>
        <end position="41"/>
    </location>
</feature>
<dbReference type="Proteomes" id="UP000198790">
    <property type="component" value="Unassembled WGS sequence"/>
</dbReference>
<dbReference type="Pfam" id="PF12704">
    <property type="entry name" value="MacB_PCD"/>
    <property type="match status" value="1"/>
</dbReference>
<feature type="transmembrane region" description="Helical" evidence="6">
    <location>
        <begin position="768"/>
        <end position="789"/>
    </location>
</feature>
<proteinExistence type="predicted"/>
<keyword evidence="5 6" id="KW-0472">Membrane</keyword>
<dbReference type="PANTHER" id="PTHR30572:SF18">
    <property type="entry name" value="ABC-TYPE MACROLIDE FAMILY EXPORT SYSTEM PERMEASE COMPONENT 2"/>
    <property type="match status" value="1"/>
</dbReference>
<evidence type="ECO:0000256" key="2">
    <source>
        <dbReference type="ARBA" id="ARBA00022475"/>
    </source>
</evidence>
<feature type="domain" description="ABC3 transporter permease C-terminal" evidence="7">
    <location>
        <begin position="300"/>
        <end position="416"/>
    </location>
</feature>
<feature type="transmembrane region" description="Helical" evidence="6">
    <location>
        <begin position="685"/>
        <end position="709"/>
    </location>
</feature>
<dbReference type="OrthoDB" id="5933722at2"/>
<feature type="domain" description="ABC3 transporter permease C-terminal" evidence="7">
    <location>
        <begin position="688"/>
        <end position="801"/>
    </location>
</feature>
<comment type="subcellular location">
    <subcellularLocation>
        <location evidence="1">Cell membrane</location>
        <topology evidence="1">Multi-pass membrane protein</topology>
    </subcellularLocation>
</comment>
<dbReference type="AlphaFoldDB" id="A0A1I0ZLX6"/>
<evidence type="ECO:0000256" key="1">
    <source>
        <dbReference type="ARBA" id="ARBA00004651"/>
    </source>
</evidence>
<dbReference type="RefSeq" id="WP_092896899.1">
    <property type="nucleotide sequence ID" value="NZ_FOKK01000006.1"/>
</dbReference>
<evidence type="ECO:0000256" key="6">
    <source>
        <dbReference type="SAM" id="Phobius"/>
    </source>
</evidence>
<dbReference type="STRING" id="237018.SAMN04489723_106187"/>
<keyword evidence="4 6" id="KW-1133">Transmembrane helix</keyword>
<feature type="transmembrane region" description="Helical" evidence="6">
    <location>
        <begin position="295"/>
        <end position="316"/>
    </location>
</feature>
<dbReference type="EMBL" id="FOKK01000006">
    <property type="protein sequence ID" value="SFB26655.1"/>
    <property type="molecule type" value="Genomic_DNA"/>
</dbReference>
<dbReference type="InterPro" id="IPR003838">
    <property type="entry name" value="ABC3_permease_C"/>
</dbReference>
<gene>
    <name evidence="9" type="ORF">SAMN04489723_106187</name>
</gene>
<keyword evidence="3 6" id="KW-0812">Transmembrane</keyword>
<evidence type="ECO:0000313" key="10">
    <source>
        <dbReference type="Proteomes" id="UP000198790"/>
    </source>
</evidence>
<feature type="transmembrane region" description="Helical" evidence="6">
    <location>
        <begin position="436"/>
        <end position="457"/>
    </location>
</feature>
<feature type="domain" description="MacB-like periplasmic core" evidence="8">
    <location>
        <begin position="21"/>
        <end position="246"/>
    </location>
</feature>
<dbReference type="PANTHER" id="PTHR30572">
    <property type="entry name" value="MEMBRANE COMPONENT OF TRANSPORTER-RELATED"/>
    <property type="match status" value="1"/>
</dbReference>
<evidence type="ECO:0000256" key="4">
    <source>
        <dbReference type="ARBA" id="ARBA00022989"/>
    </source>
</evidence>
<protein>
    <submittedName>
        <fullName evidence="9">Putative ABC transport system permease protein</fullName>
    </submittedName>
</protein>
<feature type="transmembrane region" description="Helical" evidence="6">
    <location>
        <begin position="737"/>
        <end position="756"/>
    </location>
</feature>
<evidence type="ECO:0000259" key="7">
    <source>
        <dbReference type="Pfam" id="PF02687"/>
    </source>
</evidence>
<evidence type="ECO:0000256" key="5">
    <source>
        <dbReference type="ARBA" id="ARBA00023136"/>
    </source>
</evidence>
<evidence type="ECO:0000256" key="3">
    <source>
        <dbReference type="ARBA" id="ARBA00022692"/>
    </source>
</evidence>
<name>A0A1I0ZLX6_9BACT</name>
<evidence type="ECO:0000313" key="9">
    <source>
        <dbReference type="EMBL" id="SFB26655.1"/>
    </source>
</evidence>
<keyword evidence="10" id="KW-1185">Reference proteome</keyword>
<organism evidence="9 10">
    <name type="scientific">Algoriphagus aquimarinus</name>
    <dbReference type="NCBI Taxonomy" id="237018"/>
    <lineage>
        <taxon>Bacteria</taxon>
        <taxon>Pseudomonadati</taxon>
        <taxon>Bacteroidota</taxon>
        <taxon>Cytophagia</taxon>
        <taxon>Cytophagales</taxon>
        <taxon>Cyclobacteriaceae</taxon>
        <taxon>Algoriphagus</taxon>
    </lineage>
</organism>
<dbReference type="InterPro" id="IPR025857">
    <property type="entry name" value="MacB_PCD"/>
</dbReference>
<dbReference type="GO" id="GO:0005886">
    <property type="term" value="C:plasma membrane"/>
    <property type="evidence" value="ECO:0007669"/>
    <property type="project" value="UniProtKB-SubCell"/>
</dbReference>
<evidence type="ECO:0000259" key="8">
    <source>
        <dbReference type="Pfam" id="PF12704"/>
    </source>
</evidence>
<feature type="transmembrane region" description="Helical" evidence="6">
    <location>
        <begin position="350"/>
        <end position="369"/>
    </location>
</feature>
<reference evidence="9 10" key="1">
    <citation type="submission" date="2016-10" db="EMBL/GenBank/DDBJ databases">
        <authorList>
            <person name="de Groot N.N."/>
        </authorList>
    </citation>
    <scope>NUCLEOTIDE SEQUENCE [LARGE SCALE GENOMIC DNA]</scope>
    <source>
        <strain evidence="9 10">DSM 23399</strain>
    </source>
</reference>